<dbReference type="InterPro" id="IPR003844">
    <property type="entry name" value="UPF0060"/>
</dbReference>
<feature type="transmembrane region" description="Helical" evidence="5">
    <location>
        <begin position="38"/>
        <end position="56"/>
    </location>
</feature>
<dbReference type="KEGG" id="nev:NTE_03522"/>
<evidence type="ECO:0000256" key="4">
    <source>
        <dbReference type="ARBA" id="ARBA00023136"/>
    </source>
</evidence>
<proteinExistence type="predicted"/>
<accession>A0A075MWC4</accession>
<dbReference type="AlphaFoldDB" id="A0A075MWC4"/>
<sequence>MQIPIRNRTLLTLFFFFLVGLCEIGGRYLVWLSIREKFALGIFGIVLFEYGMIPTLQQADFGCVYAAFGRICIVSLII</sequence>
<evidence type="ECO:0000256" key="5">
    <source>
        <dbReference type="SAM" id="Phobius"/>
    </source>
</evidence>
<dbReference type="GO" id="GO:0005886">
    <property type="term" value="C:plasma membrane"/>
    <property type="evidence" value="ECO:0007669"/>
    <property type="project" value="TreeGrafter"/>
</dbReference>
<dbReference type="Pfam" id="PF02694">
    <property type="entry name" value="UPF0060"/>
    <property type="match status" value="1"/>
</dbReference>
<dbReference type="eggNOG" id="arCOG07820">
    <property type="taxonomic scope" value="Archaea"/>
</dbReference>
<evidence type="ECO:0000313" key="7">
    <source>
        <dbReference type="Proteomes" id="UP000028194"/>
    </source>
</evidence>
<evidence type="ECO:0000256" key="2">
    <source>
        <dbReference type="ARBA" id="ARBA00022692"/>
    </source>
</evidence>
<name>A0A075MWC4_9ARCH</name>
<reference evidence="6 7" key="1">
    <citation type="journal article" date="2014" name="PLoS ONE">
        <title>Genome Sequence of Candidatus Nitrososphaera evergladensis from Group I.1b Enriched from Everglades Soil Reveals Novel Genomic Features of the Ammonia-Oxidizing Archaea.</title>
        <authorList>
            <person name="Zhalnina K.V."/>
            <person name="Dias R."/>
            <person name="Leonard M.T."/>
            <person name="Dorr de Quadros P."/>
            <person name="Camargo F.A."/>
            <person name="Drew J.C."/>
            <person name="Farmerie W.G."/>
            <person name="Daroub S.H."/>
            <person name="Triplett E.W."/>
        </authorList>
    </citation>
    <scope>NUCLEOTIDE SEQUENCE [LARGE SCALE GENOMIC DNA]</scope>
    <source>
        <strain evidence="6 7">SR1</strain>
    </source>
</reference>
<keyword evidence="3 5" id="KW-1133">Transmembrane helix</keyword>
<dbReference type="PANTHER" id="PTHR36116">
    <property type="entry name" value="UPF0060 MEMBRANE PROTEIN YNFA"/>
    <property type="match status" value="1"/>
</dbReference>
<dbReference type="Proteomes" id="UP000028194">
    <property type="component" value="Chromosome"/>
</dbReference>
<evidence type="ECO:0000313" key="6">
    <source>
        <dbReference type="EMBL" id="AIF85550.1"/>
    </source>
</evidence>
<dbReference type="EMBL" id="CP007174">
    <property type="protein sequence ID" value="AIF85550.1"/>
    <property type="molecule type" value="Genomic_DNA"/>
</dbReference>
<organism evidence="6 7">
    <name type="scientific">Candidatus Nitrososphaera evergladensis SR1</name>
    <dbReference type="NCBI Taxonomy" id="1459636"/>
    <lineage>
        <taxon>Archaea</taxon>
        <taxon>Nitrososphaerota</taxon>
        <taxon>Nitrososphaeria</taxon>
        <taxon>Nitrososphaerales</taxon>
        <taxon>Nitrososphaeraceae</taxon>
        <taxon>Nitrososphaera</taxon>
    </lineage>
</organism>
<keyword evidence="4 5" id="KW-0472">Membrane</keyword>
<dbReference type="PANTHER" id="PTHR36116:SF1">
    <property type="entry name" value="UPF0060 MEMBRANE PROTEIN YNFA"/>
    <property type="match status" value="1"/>
</dbReference>
<keyword evidence="2 5" id="KW-0812">Transmembrane</keyword>
<evidence type="ECO:0000256" key="3">
    <source>
        <dbReference type="ARBA" id="ARBA00022989"/>
    </source>
</evidence>
<gene>
    <name evidence="6" type="ORF">NTE_03522</name>
</gene>
<keyword evidence="1" id="KW-1003">Cell membrane</keyword>
<evidence type="ECO:0000256" key="1">
    <source>
        <dbReference type="ARBA" id="ARBA00022475"/>
    </source>
</evidence>
<dbReference type="HOGENOM" id="CLU_196680_0_0_2"/>
<keyword evidence="7" id="KW-1185">Reference proteome</keyword>
<dbReference type="GeneID" id="99755964"/>
<dbReference type="RefSeq" id="WP_226987068.1">
    <property type="nucleotide sequence ID" value="NZ_CP007174.1"/>
</dbReference>
<protein>
    <submittedName>
        <fullName evidence="6">Uncharacterized protein</fullName>
    </submittedName>
</protein>